<dbReference type="Proteomes" id="UP001596116">
    <property type="component" value="Unassembled WGS sequence"/>
</dbReference>
<evidence type="ECO:0000313" key="3">
    <source>
        <dbReference type="Proteomes" id="UP001596116"/>
    </source>
</evidence>
<dbReference type="EMBL" id="JBHPON010000002">
    <property type="protein sequence ID" value="MFC6037117.1"/>
    <property type="molecule type" value="Genomic_DNA"/>
</dbReference>
<keyword evidence="3" id="KW-1185">Reference proteome</keyword>
<dbReference type="Pfam" id="PF01370">
    <property type="entry name" value="Epimerase"/>
    <property type="match status" value="1"/>
</dbReference>
<feature type="domain" description="NAD-dependent epimerase/dehydratase" evidence="1">
    <location>
        <begin position="6"/>
        <end position="226"/>
    </location>
</feature>
<reference evidence="2 3" key="1">
    <citation type="submission" date="2024-09" db="EMBL/GenBank/DDBJ databases">
        <authorList>
            <person name="Zhang Z.-H."/>
        </authorList>
    </citation>
    <scope>NUCLEOTIDE SEQUENCE [LARGE SCALE GENOMIC DNA]</scope>
    <source>
        <strain evidence="2 3">HHTR114</strain>
    </source>
</reference>
<accession>A0ABW1L3M6</accession>
<proteinExistence type="predicted"/>
<dbReference type="SUPFAM" id="SSF51735">
    <property type="entry name" value="NAD(P)-binding Rossmann-fold domains"/>
    <property type="match status" value="1"/>
</dbReference>
<dbReference type="InterPro" id="IPR036291">
    <property type="entry name" value="NAD(P)-bd_dom_sf"/>
</dbReference>
<dbReference type="Gene3D" id="3.40.50.720">
    <property type="entry name" value="NAD(P)-binding Rossmann-like Domain"/>
    <property type="match status" value="1"/>
</dbReference>
<evidence type="ECO:0000313" key="2">
    <source>
        <dbReference type="EMBL" id="MFC6037117.1"/>
    </source>
</evidence>
<dbReference type="InterPro" id="IPR001509">
    <property type="entry name" value="Epimerase_deHydtase"/>
</dbReference>
<dbReference type="PANTHER" id="PTHR48079">
    <property type="entry name" value="PROTEIN YEEZ"/>
    <property type="match status" value="1"/>
</dbReference>
<gene>
    <name evidence="2" type="ORF">ACFMB1_16295</name>
</gene>
<protein>
    <submittedName>
        <fullName evidence="2">NAD-dependent epimerase/dehydratase family protein</fullName>
    </submittedName>
</protein>
<evidence type="ECO:0000259" key="1">
    <source>
        <dbReference type="Pfam" id="PF01370"/>
    </source>
</evidence>
<sequence length="328" mass="34962">MSDITLVTGGAGFLGKHLVAALRARGEKTRSLDLAEPAHVDDVQGSITNTDTVKRAMDGVKSVFHLAGNAQLWAKESFVFDHINRHGTEVVAAAARDAGARMVHCSSLTTLVGTPTPVGASQADEETRFEPDDMLGPYPCSKLLAERAVEEESARGLDAVIVLPTEPLGAGDDSLTPPTQMILDFANGKTPAYIDCILNFVPVDSLAEGLIAARDKGRSGERYLLGGENTPMRDLLEKIVALSGRPAPKTKMPYWVALMAGAVDTKLVSAITGNTPKAPLTGVRLAGRQVSFSSEKAARELGWRAAPMEPALRAMLDWAKEKQLLKPV</sequence>
<name>A0ABW1L3M6_9PROT</name>
<dbReference type="InterPro" id="IPR051783">
    <property type="entry name" value="NAD(P)-dependent_oxidoreduct"/>
</dbReference>
<comment type="caution">
    <text evidence="2">The sequence shown here is derived from an EMBL/GenBank/DDBJ whole genome shotgun (WGS) entry which is preliminary data.</text>
</comment>
<dbReference type="RefSeq" id="WP_379881639.1">
    <property type="nucleotide sequence ID" value="NZ_JBHPON010000002.1"/>
</dbReference>
<organism evidence="2 3">
    <name type="scientific">Hyphococcus aureus</name>
    <dbReference type="NCBI Taxonomy" id="2666033"/>
    <lineage>
        <taxon>Bacteria</taxon>
        <taxon>Pseudomonadati</taxon>
        <taxon>Pseudomonadota</taxon>
        <taxon>Alphaproteobacteria</taxon>
        <taxon>Parvularculales</taxon>
        <taxon>Parvularculaceae</taxon>
        <taxon>Hyphococcus</taxon>
    </lineage>
</organism>
<dbReference type="PANTHER" id="PTHR48079:SF6">
    <property type="entry name" value="NAD(P)-BINDING DOMAIN-CONTAINING PROTEIN-RELATED"/>
    <property type="match status" value="1"/>
</dbReference>